<keyword evidence="2" id="KW-0560">Oxidoreductase</keyword>
<dbReference type="EMBL" id="BMES01000001">
    <property type="protein sequence ID" value="GGH09516.1"/>
    <property type="molecule type" value="Genomic_DNA"/>
</dbReference>
<name>A0A917MGD1_9HYPH</name>
<dbReference type="SUPFAM" id="SSF89733">
    <property type="entry name" value="L-sulfolactate dehydrogenase-like"/>
    <property type="match status" value="1"/>
</dbReference>
<dbReference type="PANTHER" id="PTHR11091:SF0">
    <property type="entry name" value="MALATE DEHYDROGENASE"/>
    <property type="match status" value="1"/>
</dbReference>
<dbReference type="Pfam" id="PF02615">
    <property type="entry name" value="Ldh_2"/>
    <property type="match status" value="1"/>
</dbReference>
<accession>A0A917MGD1</accession>
<protein>
    <submittedName>
        <fullName evidence="4">Malate/lactate/ureidoglycolate dehydrogenase</fullName>
    </submittedName>
</protein>
<proteinExistence type="inferred from homology"/>
<reference evidence="4" key="2">
    <citation type="submission" date="2020-09" db="EMBL/GenBank/DDBJ databases">
        <authorList>
            <person name="Sun Q."/>
            <person name="Zhou Y."/>
        </authorList>
    </citation>
    <scope>NUCLEOTIDE SEQUENCE</scope>
    <source>
        <strain evidence="4">CGMCC 1.12214</strain>
    </source>
</reference>
<dbReference type="PANTHER" id="PTHR11091">
    <property type="entry name" value="OXIDOREDUCTASE-RELATED"/>
    <property type="match status" value="1"/>
</dbReference>
<comment type="caution">
    <text evidence="4">The sequence shown here is derived from an EMBL/GenBank/DDBJ whole genome shotgun (WGS) entry which is preliminary data.</text>
</comment>
<dbReference type="RefSeq" id="WP_188516202.1">
    <property type="nucleotide sequence ID" value="NZ_BMES01000001.1"/>
</dbReference>
<dbReference type="NCBIfam" id="NF007504">
    <property type="entry name" value="PRK10098.1"/>
    <property type="match status" value="1"/>
</dbReference>
<evidence type="ECO:0000256" key="3">
    <source>
        <dbReference type="SAM" id="MobiDB-lite"/>
    </source>
</evidence>
<reference evidence="4" key="1">
    <citation type="journal article" date="2014" name="Int. J. Syst. Evol. Microbiol.">
        <title>Complete genome sequence of Corynebacterium casei LMG S-19264T (=DSM 44701T), isolated from a smear-ripened cheese.</title>
        <authorList>
            <consortium name="US DOE Joint Genome Institute (JGI-PGF)"/>
            <person name="Walter F."/>
            <person name="Albersmeier A."/>
            <person name="Kalinowski J."/>
            <person name="Ruckert C."/>
        </authorList>
    </citation>
    <scope>NUCLEOTIDE SEQUENCE</scope>
    <source>
        <strain evidence="4">CGMCC 1.12214</strain>
    </source>
</reference>
<evidence type="ECO:0000256" key="1">
    <source>
        <dbReference type="ARBA" id="ARBA00006056"/>
    </source>
</evidence>
<dbReference type="Proteomes" id="UP000603912">
    <property type="component" value="Unassembled WGS sequence"/>
</dbReference>
<dbReference type="InterPro" id="IPR036111">
    <property type="entry name" value="Mal/L-sulfo/L-lacto_DH-like_sf"/>
</dbReference>
<gene>
    <name evidence="4" type="ORF">GCM10007036_05610</name>
</gene>
<evidence type="ECO:0000313" key="5">
    <source>
        <dbReference type="Proteomes" id="UP000603912"/>
    </source>
</evidence>
<evidence type="ECO:0000256" key="2">
    <source>
        <dbReference type="ARBA" id="ARBA00023002"/>
    </source>
</evidence>
<keyword evidence="5" id="KW-1185">Reference proteome</keyword>
<dbReference type="Gene3D" id="3.30.1370.60">
    <property type="entry name" value="Hypothetical oxidoreductase yiak, domain 2"/>
    <property type="match status" value="1"/>
</dbReference>
<comment type="similarity">
    <text evidence="1">Belongs to the LDH2/MDH2 oxidoreductase family.</text>
</comment>
<evidence type="ECO:0000313" key="4">
    <source>
        <dbReference type="EMBL" id="GGH09516.1"/>
    </source>
</evidence>
<dbReference type="InterPro" id="IPR003767">
    <property type="entry name" value="Malate/L-lactate_DH-like"/>
</dbReference>
<dbReference type="GO" id="GO:0016491">
    <property type="term" value="F:oxidoreductase activity"/>
    <property type="evidence" value="ECO:0007669"/>
    <property type="project" value="UniProtKB-KW"/>
</dbReference>
<dbReference type="AlphaFoldDB" id="A0A917MGD1"/>
<sequence length="357" mass="37640">MAQELRIKDADLRAAVRALFAAAGSSEREQRLVADHLVEANLRGHDSHGVGMIPAYITNFSAGEMKLNAAPTVAVDTGSLLVCDGGMGLGQTIAHDSVALAIDRARQNGSCILSLRNSHHIGRIGHWSEQCAAEGLVSLHFVNVISDPAVAPFGGRAARIGTNPISIGIPRRGQEPIIVDFATSKLAVGKVRVAYNKGVDVAPGVLLDGEGEPTTSPAALFEEPRGTLLPFGDHKGWGLALACELLAGALSGGGTQHHPKRRQAIVNNMFSVVVSPDAVGTAETFFPQIDAFIEWARTPPPGRDPSVLIAGEPERRTRAERQRDGVPVDVTTWEQIGQAADAVGLPREELQALAGLA</sequence>
<dbReference type="Gene3D" id="1.10.1530.10">
    <property type="match status" value="1"/>
</dbReference>
<dbReference type="InterPro" id="IPR043143">
    <property type="entry name" value="Mal/L-sulf/L-lact_DH-like_NADP"/>
</dbReference>
<dbReference type="InterPro" id="IPR043144">
    <property type="entry name" value="Mal/L-sulf/L-lact_DH-like_ah"/>
</dbReference>
<feature type="region of interest" description="Disordered" evidence="3">
    <location>
        <begin position="302"/>
        <end position="325"/>
    </location>
</feature>
<feature type="compositionally biased region" description="Basic and acidic residues" evidence="3">
    <location>
        <begin position="312"/>
        <end position="325"/>
    </location>
</feature>
<organism evidence="4 5">
    <name type="scientific">Alsobacter metallidurans</name>
    <dbReference type="NCBI Taxonomy" id="340221"/>
    <lineage>
        <taxon>Bacteria</taxon>
        <taxon>Pseudomonadati</taxon>
        <taxon>Pseudomonadota</taxon>
        <taxon>Alphaproteobacteria</taxon>
        <taxon>Hyphomicrobiales</taxon>
        <taxon>Alsobacteraceae</taxon>
        <taxon>Alsobacter</taxon>
    </lineage>
</organism>